<dbReference type="EMBL" id="ML213619">
    <property type="protein sequence ID" value="TFK35731.1"/>
    <property type="molecule type" value="Genomic_DNA"/>
</dbReference>
<feature type="compositionally biased region" description="Polar residues" evidence="1">
    <location>
        <begin position="591"/>
        <end position="600"/>
    </location>
</feature>
<accession>A0A5C3M3S2</accession>
<feature type="region of interest" description="Disordered" evidence="1">
    <location>
        <begin position="541"/>
        <end position="637"/>
    </location>
</feature>
<sequence>MDRANTAGEDSRFQIRYKKSRLDAAVKPTEENYERERESFKWLLTTCSDDNDLEEFLELFPLTYYDRDAKAVISEILKKKCEPSADLPNRILDLFRTCTDALDESHRLRRVKICTLAIEWITSVGYRMPNIEEWSTNAFSLLCKAIASKNLKISECSRLLPMLIMLTQIVIVSKKLDRIAPVKTEPSMAADEFVSQVQDFREFAGFLAGDSFLFSMRDLRQHWFRGKLKRCPFEYKAAGNSALIQLPSPNLTLQLFNDGILELQKLHFSPNTDFIQILDTIILSMTASNSMPDLFSSALSTFTTARYANFKDYQVLFSQIHKQTTFMAAILVCSPDINPPTELDSQALRKSMEHTLLQSLIHLKGVFISLNEKDTDETVAKMKELYFSMNPISKDPNTFTGSTYSSIISEVNKTLNSIIEAPSGSDGDLESIISRTVGEIQEEQNQLVQESLYSSQSKAPSNGTDMNNLQIEGPQKISEIYFREFFTKDNSGATSRRTYNSTVFIPPSISDHLIGDHGYMDPGLAKLPQFECMQDSDKTKAEIYGPSTKPPPDELHTADTEPKEHPPGFPEASESQMKSVQLSEPSPGGNPIQSSSNSKNGAEDSSEVLPLQSISVPSRDGCKEKFNSMISVPQKHG</sequence>
<gene>
    <name evidence="2" type="ORF">BDQ12DRAFT_668358</name>
</gene>
<keyword evidence="3" id="KW-1185">Reference proteome</keyword>
<protein>
    <submittedName>
        <fullName evidence="2">Uncharacterized protein</fullName>
    </submittedName>
</protein>
<evidence type="ECO:0000256" key="1">
    <source>
        <dbReference type="SAM" id="MobiDB-lite"/>
    </source>
</evidence>
<dbReference type="AlphaFoldDB" id="A0A5C3M3S2"/>
<feature type="compositionally biased region" description="Basic and acidic residues" evidence="1">
    <location>
        <begin position="551"/>
        <end position="566"/>
    </location>
</feature>
<organism evidence="2 3">
    <name type="scientific">Crucibulum laeve</name>
    <dbReference type="NCBI Taxonomy" id="68775"/>
    <lineage>
        <taxon>Eukaryota</taxon>
        <taxon>Fungi</taxon>
        <taxon>Dikarya</taxon>
        <taxon>Basidiomycota</taxon>
        <taxon>Agaricomycotina</taxon>
        <taxon>Agaricomycetes</taxon>
        <taxon>Agaricomycetidae</taxon>
        <taxon>Agaricales</taxon>
        <taxon>Agaricineae</taxon>
        <taxon>Nidulariaceae</taxon>
        <taxon>Crucibulum</taxon>
    </lineage>
</organism>
<reference evidence="2 3" key="1">
    <citation type="journal article" date="2019" name="Nat. Ecol. Evol.">
        <title>Megaphylogeny resolves global patterns of mushroom evolution.</title>
        <authorList>
            <person name="Varga T."/>
            <person name="Krizsan K."/>
            <person name="Foldi C."/>
            <person name="Dima B."/>
            <person name="Sanchez-Garcia M."/>
            <person name="Sanchez-Ramirez S."/>
            <person name="Szollosi G.J."/>
            <person name="Szarkandi J.G."/>
            <person name="Papp V."/>
            <person name="Albert L."/>
            <person name="Andreopoulos W."/>
            <person name="Angelini C."/>
            <person name="Antonin V."/>
            <person name="Barry K.W."/>
            <person name="Bougher N.L."/>
            <person name="Buchanan P."/>
            <person name="Buyck B."/>
            <person name="Bense V."/>
            <person name="Catcheside P."/>
            <person name="Chovatia M."/>
            <person name="Cooper J."/>
            <person name="Damon W."/>
            <person name="Desjardin D."/>
            <person name="Finy P."/>
            <person name="Geml J."/>
            <person name="Haridas S."/>
            <person name="Hughes K."/>
            <person name="Justo A."/>
            <person name="Karasinski D."/>
            <person name="Kautmanova I."/>
            <person name="Kiss B."/>
            <person name="Kocsube S."/>
            <person name="Kotiranta H."/>
            <person name="LaButti K.M."/>
            <person name="Lechner B.E."/>
            <person name="Liimatainen K."/>
            <person name="Lipzen A."/>
            <person name="Lukacs Z."/>
            <person name="Mihaltcheva S."/>
            <person name="Morgado L.N."/>
            <person name="Niskanen T."/>
            <person name="Noordeloos M.E."/>
            <person name="Ohm R.A."/>
            <person name="Ortiz-Santana B."/>
            <person name="Ovrebo C."/>
            <person name="Racz N."/>
            <person name="Riley R."/>
            <person name="Savchenko A."/>
            <person name="Shiryaev A."/>
            <person name="Soop K."/>
            <person name="Spirin V."/>
            <person name="Szebenyi C."/>
            <person name="Tomsovsky M."/>
            <person name="Tulloss R.E."/>
            <person name="Uehling J."/>
            <person name="Grigoriev I.V."/>
            <person name="Vagvolgyi C."/>
            <person name="Papp T."/>
            <person name="Martin F.M."/>
            <person name="Miettinen O."/>
            <person name="Hibbett D.S."/>
            <person name="Nagy L.G."/>
        </authorList>
    </citation>
    <scope>NUCLEOTIDE SEQUENCE [LARGE SCALE GENOMIC DNA]</scope>
    <source>
        <strain evidence="2 3">CBS 166.37</strain>
    </source>
</reference>
<evidence type="ECO:0000313" key="2">
    <source>
        <dbReference type="EMBL" id="TFK35731.1"/>
    </source>
</evidence>
<proteinExistence type="predicted"/>
<name>A0A5C3M3S2_9AGAR</name>
<evidence type="ECO:0000313" key="3">
    <source>
        <dbReference type="Proteomes" id="UP000308652"/>
    </source>
</evidence>
<feature type="compositionally biased region" description="Polar residues" evidence="1">
    <location>
        <begin position="573"/>
        <end position="584"/>
    </location>
</feature>
<dbReference type="Proteomes" id="UP000308652">
    <property type="component" value="Unassembled WGS sequence"/>
</dbReference>